<accession>A0AAV7E3M1</accession>
<proteinExistence type="predicted"/>
<gene>
    <name evidence="2" type="ORF">H6P81_018305</name>
</gene>
<comment type="caution">
    <text evidence="2">The sequence shown here is derived from an EMBL/GenBank/DDBJ whole genome shotgun (WGS) entry which is preliminary data.</text>
</comment>
<keyword evidence="3" id="KW-1185">Reference proteome</keyword>
<evidence type="ECO:0000313" key="3">
    <source>
        <dbReference type="Proteomes" id="UP000825729"/>
    </source>
</evidence>
<name>A0AAV7E3M1_ARIFI</name>
<feature type="region of interest" description="Disordered" evidence="1">
    <location>
        <begin position="1"/>
        <end position="25"/>
    </location>
</feature>
<feature type="region of interest" description="Disordered" evidence="1">
    <location>
        <begin position="120"/>
        <end position="141"/>
    </location>
</feature>
<sequence>MWKGGAGRGEGDGRMTRIGRTAACDGGSSSREKKCRVCRERGAGASRTPVFLACAERWVHGEPGRDGDCIAAAVAVQGPLKDSLIIDGVQPWSRIISTIAACILISESRLYALRTEGEREREKCIGGDSGLETGEREKRPD</sequence>
<evidence type="ECO:0000256" key="1">
    <source>
        <dbReference type="SAM" id="MobiDB-lite"/>
    </source>
</evidence>
<dbReference type="AlphaFoldDB" id="A0AAV7E3M1"/>
<protein>
    <submittedName>
        <fullName evidence="2">Uncharacterized protein</fullName>
    </submittedName>
</protein>
<dbReference type="EMBL" id="JAINDJ010000007">
    <property type="protein sequence ID" value="KAG9442451.1"/>
    <property type="molecule type" value="Genomic_DNA"/>
</dbReference>
<dbReference type="Proteomes" id="UP000825729">
    <property type="component" value="Unassembled WGS sequence"/>
</dbReference>
<evidence type="ECO:0000313" key="2">
    <source>
        <dbReference type="EMBL" id="KAG9442451.1"/>
    </source>
</evidence>
<reference evidence="2 3" key="1">
    <citation type="submission" date="2021-07" db="EMBL/GenBank/DDBJ databases">
        <title>The Aristolochia fimbriata genome: insights into angiosperm evolution, floral development and chemical biosynthesis.</title>
        <authorList>
            <person name="Jiao Y."/>
        </authorList>
    </citation>
    <scope>NUCLEOTIDE SEQUENCE [LARGE SCALE GENOMIC DNA]</scope>
    <source>
        <strain evidence="2">IBCAS-2021</strain>
        <tissue evidence="2">Leaf</tissue>
    </source>
</reference>
<organism evidence="2 3">
    <name type="scientific">Aristolochia fimbriata</name>
    <name type="common">White veined hardy Dutchman's pipe vine</name>
    <dbReference type="NCBI Taxonomy" id="158543"/>
    <lineage>
        <taxon>Eukaryota</taxon>
        <taxon>Viridiplantae</taxon>
        <taxon>Streptophyta</taxon>
        <taxon>Embryophyta</taxon>
        <taxon>Tracheophyta</taxon>
        <taxon>Spermatophyta</taxon>
        <taxon>Magnoliopsida</taxon>
        <taxon>Magnoliidae</taxon>
        <taxon>Piperales</taxon>
        <taxon>Aristolochiaceae</taxon>
        <taxon>Aristolochia</taxon>
    </lineage>
</organism>